<evidence type="ECO:0000313" key="8">
    <source>
        <dbReference type="EMBL" id="KAF5730530.1"/>
    </source>
</evidence>
<keyword evidence="3 8" id="KW-0808">Transferase</keyword>
<feature type="compositionally biased region" description="Low complexity" evidence="5">
    <location>
        <begin position="11"/>
        <end position="20"/>
    </location>
</feature>
<dbReference type="AlphaFoldDB" id="A0A7J7C8W1"/>
<evidence type="ECO:0000256" key="1">
    <source>
        <dbReference type="ARBA" id="ARBA00004323"/>
    </source>
</evidence>
<dbReference type="PANTHER" id="PTHR20961">
    <property type="entry name" value="GLYCOSYLTRANSFERASE"/>
    <property type="match status" value="1"/>
</dbReference>
<feature type="region of interest" description="Disordered" evidence="5">
    <location>
        <begin position="1"/>
        <end position="20"/>
    </location>
</feature>
<name>A0A7J7C8W1_TRIWF</name>
<comment type="caution">
    <text evidence="8">The sequence shown here is derived from an EMBL/GenBank/DDBJ whole genome shotgun (WGS) entry which is preliminary data.</text>
</comment>
<keyword evidence="4" id="KW-0325">Glycoprotein</keyword>
<dbReference type="Proteomes" id="UP000593562">
    <property type="component" value="Unassembled WGS sequence"/>
</dbReference>
<gene>
    <name evidence="8" type="ORF">HS088_TW19G00121</name>
</gene>
<accession>A0A7J7C8W1</accession>
<feature type="domain" description="Glycosyltransferase 61 catalytic" evidence="7">
    <location>
        <begin position="389"/>
        <end position="500"/>
    </location>
</feature>
<keyword evidence="6" id="KW-0812">Transmembrane</keyword>
<evidence type="ECO:0000256" key="5">
    <source>
        <dbReference type="SAM" id="MobiDB-lite"/>
    </source>
</evidence>
<feature type="transmembrane region" description="Helical" evidence="6">
    <location>
        <begin position="23"/>
        <end position="43"/>
    </location>
</feature>
<evidence type="ECO:0000256" key="2">
    <source>
        <dbReference type="ARBA" id="ARBA00022676"/>
    </source>
</evidence>
<evidence type="ECO:0000259" key="7">
    <source>
        <dbReference type="Pfam" id="PF04577"/>
    </source>
</evidence>
<sequence>MNEVITAGDASSSFRSASSEPSVIPSNTILLCAFLALAIAQFLKPFTSWYKDRKWDSRKMLGSGGMPSSHSALVTALAVAIGLQEGTGTSAFAIALVVACVVMYDASGVRLHAGRQAELLNQIVCELPPEHPVSNVRPLRDKLGHTPVQVGAGAVLGCIVAIVMRNSLCFFGYEGKQKLSNWRGILQRREVDEGVIIEEEEESLKFVLRRLVRGEDRQELENTGFSCHFDLHSEVCVVTNPVRIGNNGLTIHVSSDQERNETTVRPYARREDETAMNDVTALQIVSADTNLPPCNYTHSVPAMVFSSGGFTGNVFHEFNEIIIPLFITCHHFRSQLQFIITDFQPWWVEKYNRILKQLSNYEVINPAADGSVHCFPGSVIGLKYHNNLALNKTEIPGGYSMFDFRHFLRKAYNLQVNDVSEIQKPRAMLITRNETRRFLNEHEMVRAMEELGFQVVVPTDNWMSNLDTFAEVVNSCNIMVGAHGAALTNELFLPNGAVMVQVVPLQLEWASTNYFGSPANEMGINYLEYKIEPEESSLLEKYGRDHPVITDPQSIVSQGYYPFRAVYVDGQDLKVNITRFRKTIVQAMELIGLSVPLD</sequence>
<evidence type="ECO:0000256" key="6">
    <source>
        <dbReference type="SAM" id="Phobius"/>
    </source>
</evidence>
<evidence type="ECO:0000313" key="9">
    <source>
        <dbReference type="Proteomes" id="UP000593562"/>
    </source>
</evidence>
<dbReference type="Pfam" id="PF02681">
    <property type="entry name" value="DUF212"/>
    <property type="match status" value="1"/>
</dbReference>
<comment type="subcellular location">
    <subcellularLocation>
        <location evidence="1">Golgi apparatus membrane</location>
        <topology evidence="1">Single-pass type II membrane protein</topology>
    </subcellularLocation>
</comment>
<dbReference type="GO" id="GO:0000139">
    <property type="term" value="C:Golgi membrane"/>
    <property type="evidence" value="ECO:0007669"/>
    <property type="project" value="UniProtKB-SubCell"/>
</dbReference>
<evidence type="ECO:0000256" key="3">
    <source>
        <dbReference type="ARBA" id="ARBA00022679"/>
    </source>
</evidence>
<dbReference type="EMBL" id="JAAARO010000019">
    <property type="protein sequence ID" value="KAF5730530.1"/>
    <property type="molecule type" value="Genomic_DNA"/>
</dbReference>
<dbReference type="CDD" id="cd01610">
    <property type="entry name" value="PAP2_like"/>
    <property type="match status" value="1"/>
</dbReference>
<keyword evidence="6" id="KW-1133">Transmembrane helix</keyword>
<reference evidence="8 9" key="1">
    <citation type="journal article" date="2020" name="Nat. Commun.">
        <title>Genome of Tripterygium wilfordii and identification of cytochrome P450 involved in triptolide biosynthesis.</title>
        <authorList>
            <person name="Tu L."/>
            <person name="Su P."/>
            <person name="Zhang Z."/>
            <person name="Gao L."/>
            <person name="Wang J."/>
            <person name="Hu T."/>
            <person name="Zhou J."/>
            <person name="Zhang Y."/>
            <person name="Zhao Y."/>
            <person name="Liu Y."/>
            <person name="Song Y."/>
            <person name="Tong Y."/>
            <person name="Lu Y."/>
            <person name="Yang J."/>
            <person name="Xu C."/>
            <person name="Jia M."/>
            <person name="Peters R.J."/>
            <person name="Huang L."/>
            <person name="Gao W."/>
        </authorList>
    </citation>
    <scope>NUCLEOTIDE SEQUENCE [LARGE SCALE GENOMIC DNA]</scope>
    <source>
        <strain evidence="9">cv. XIE 37</strain>
        <tissue evidence="8">Leaf</tissue>
    </source>
</reference>
<dbReference type="InParanoid" id="A0A7J7C8W1"/>
<proteinExistence type="predicted"/>
<dbReference type="InterPro" id="IPR007657">
    <property type="entry name" value="Glycosyltransferase_61"/>
</dbReference>
<keyword evidence="9" id="KW-1185">Reference proteome</keyword>
<dbReference type="Pfam" id="PF04577">
    <property type="entry name" value="Glyco_transf_61"/>
    <property type="match status" value="1"/>
</dbReference>
<dbReference type="InterPro" id="IPR049625">
    <property type="entry name" value="Glyco_transf_61_cat"/>
</dbReference>
<keyword evidence="2" id="KW-0328">Glycosyltransferase</keyword>
<organism evidence="8 9">
    <name type="scientific">Tripterygium wilfordii</name>
    <name type="common">Thunder God vine</name>
    <dbReference type="NCBI Taxonomy" id="458696"/>
    <lineage>
        <taxon>Eukaryota</taxon>
        <taxon>Viridiplantae</taxon>
        <taxon>Streptophyta</taxon>
        <taxon>Embryophyta</taxon>
        <taxon>Tracheophyta</taxon>
        <taxon>Spermatophyta</taxon>
        <taxon>Magnoliopsida</taxon>
        <taxon>eudicotyledons</taxon>
        <taxon>Gunneridae</taxon>
        <taxon>Pentapetalae</taxon>
        <taxon>rosids</taxon>
        <taxon>fabids</taxon>
        <taxon>Celastrales</taxon>
        <taxon>Celastraceae</taxon>
        <taxon>Tripterygium</taxon>
    </lineage>
</organism>
<dbReference type="GO" id="GO:0016763">
    <property type="term" value="F:pentosyltransferase activity"/>
    <property type="evidence" value="ECO:0007669"/>
    <property type="project" value="UniProtKB-ARBA"/>
</dbReference>
<keyword evidence="6" id="KW-0472">Membrane</keyword>
<dbReference type="InterPro" id="IPR003832">
    <property type="entry name" value="DUF212"/>
</dbReference>
<evidence type="ECO:0000256" key="4">
    <source>
        <dbReference type="ARBA" id="ARBA00023180"/>
    </source>
</evidence>
<dbReference type="PANTHER" id="PTHR20961:SF108">
    <property type="entry name" value="GLYCOSYLTRANSFERASE"/>
    <property type="match status" value="1"/>
</dbReference>
<protein>
    <submittedName>
        <fullName evidence="8">Glycosyltransferase family 61 protein</fullName>
    </submittedName>
</protein>